<accession>A0A1L7VIU5</accession>
<dbReference type="AlphaFoldDB" id="A0A1L7VIU5"/>
<comment type="caution">
    <text evidence="1">The sequence shown here is derived from an EMBL/GenBank/DDBJ whole genome shotgun (WGS) entry which is preliminary data.</text>
</comment>
<name>A0A1L7VIU5_FUSPR</name>
<organism evidence="1 2">
    <name type="scientific">Fusarium proliferatum (strain ET1)</name>
    <name type="common">Orchid endophyte fungus</name>
    <dbReference type="NCBI Taxonomy" id="1227346"/>
    <lineage>
        <taxon>Eukaryota</taxon>
        <taxon>Fungi</taxon>
        <taxon>Dikarya</taxon>
        <taxon>Ascomycota</taxon>
        <taxon>Pezizomycotina</taxon>
        <taxon>Sordariomycetes</taxon>
        <taxon>Hypocreomycetidae</taxon>
        <taxon>Hypocreales</taxon>
        <taxon>Nectriaceae</taxon>
        <taxon>Fusarium</taxon>
        <taxon>Fusarium fujikuroi species complex</taxon>
    </lineage>
</organism>
<dbReference type="EMBL" id="FJOF01000004">
    <property type="protein sequence ID" value="CZR40232.1"/>
    <property type="molecule type" value="Genomic_DNA"/>
</dbReference>
<evidence type="ECO:0000313" key="2">
    <source>
        <dbReference type="Proteomes" id="UP000183971"/>
    </source>
</evidence>
<reference evidence="2" key="1">
    <citation type="journal article" date="2016" name="Genome Biol. Evol.">
        <title>Comparative 'omics' of the Fusarium fujikuroi species complex highlights differences in genetic potential and metabolite synthesis.</title>
        <authorList>
            <person name="Niehaus E.-M."/>
            <person name="Muensterkoetter M."/>
            <person name="Proctor R.H."/>
            <person name="Brown D.W."/>
            <person name="Sharon A."/>
            <person name="Idan Y."/>
            <person name="Oren-Young L."/>
            <person name="Sieber C.M."/>
            <person name="Novak O."/>
            <person name="Pencik A."/>
            <person name="Tarkowska D."/>
            <person name="Hromadova K."/>
            <person name="Freeman S."/>
            <person name="Maymon M."/>
            <person name="Elazar M."/>
            <person name="Youssef S.A."/>
            <person name="El-Shabrawy E.S.M."/>
            <person name="Shalaby A.B.A."/>
            <person name="Houterman P."/>
            <person name="Brock N.L."/>
            <person name="Burkhardt I."/>
            <person name="Tsavkelova E.A."/>
            <person name="Dickschat J.S."/>
            <person name="Galuszka P."/>
            <person name="Gueldener U."/>
            <person name="Tudzynski B."/>
        </authorList>
    </citation>
    <scope>NUCLEOTIDE SEQUENCE [LARGE SCALE GENOMIC DNA]</scope>
    <source>
        <strain evidence="2">ET1</strain>
    </source>
</reference>
<keyword evidence="2" id="KW-1185">Reference proteome</keyword>
<dbReference type="RefSeq" id="XP_031080825.1">
    <property type="nucleotide sequence ID" value="XM_031230716.1"/>
</dbReference>
<dbReference type="VEuPathDB" id="FungiDB:FPRO_05132"/>
<proteinExistence type="predicted"/>
<dbReference type="Proteomes" id="UP000183971">
    <property type="component" value="Unassembled WGS sequence"/>
</dbReference>
<dbReference type="GeneID" id="42050013"/>
<gene>
    <name evidence="1" type="ORF">FPRO_05132</name>
</gene>
<evidence type="ECO:0000313" key="1">
    <source>
        <dbReference type="EMBL" id="CZR40232.1"/>
    </source>
</evidence>
<sequence>MSWIVAHAATLEKISTWIECIIGSPSTFRDLLIYKVIIVPLELVLTAVNNLRHVPM</sequence>
<protein>
    <submittedName>
        <fullName evidence="1">Uncharacterized protein</fullName>
    </submittedName>
</protein>